<proteinExistence type="predicted"/>
<accession>A0A7X2PE10</accession>
<name>A0A7X2PE10_9SPIO</name>
<evidence type="ECO:0000313" key="2">
    <source>
        <dbReference type="Proteomes" id="UP000460549"/>
    </source>
</evidence>
<reference evidence="1 2" key="1">
    <citation type="submission" date="2019-08" db="EMBL/GenBank/DDBJ databases">
        <title>In-depth cultivation of the pig gut microbiome towards novel bacterial diversity and tailored functional studies.</title>
        <authorList>
            <person name="Wylensek D."/>
            <person name="Hitch T.C.A."/>
            <person name="Clavel T."/>
        </authorList>
    </citation>
    <scope>NUCLEOTIDE SEQUENCE [LARGE SCALE GENOMIC DNA]</scope>
    <source>
        <strain evidence="1 2">NM-380-WT-3C1</strain>
    </source>
</reference>
<dbReference type="AlphaFoldDB" id="A0A7X2PE10"/>
<dbReference type="Proteomes" id="UP000460549">
    <property type="component" value="Unassembled WGS sequence"/>
</dbReference>
<gene>
    <name evidence="1" type="ORF">FYJ80_10315</name>
</gene>
<sequence length="188" mass="20996">MKKITMLIVISSSILLLPAASINIGVDALSIDSLINSNLAIRGEVSASYDDIRISSYLGFYKSSDRDSIVNAVTTSLSFDYYPFERGGFYLGASLIDYTFLFGLDAPQEPSVFLTAIRTGYTFTLFKHLSLDFRASLFDSAISAMGISIKQLSQYRFSLIVSYRWDLEKNSYKEDASNKEAIAYENEN</sequence>
<protein>
    <recommendedName>
        <fullName evidence="3">DUF481 domain-containing protein</fullName>
    </recommendedName>
</protein>
<organism evidence="1 2">
    <name type="scientific">Bullifex porci</name>
    <dbReference type="NCBI Taxonomy" id="2606638"/>
    <lineage>
        <taxon>Bacteria</taxon>
        <taxon>Pseudomonadati</taxon>
        <taxon>Spirochaetota</taxon>
        <taxon>Spirochaetia</taxon>
        <taxon>Spirochaetales</taxon>
        <taxon>Spirochaetaceae</taxon>
        <taxon>Bullifex</taxon>
    </lineage>
</organism>
<comment type="caution">
    <text evidence="1">The sequence shown here is derived from an EMBL/GenBank/DDBJ whole genome shotgun (WGS) entry which is preliminary data.</text>
</comment>
<dbReference type="EMBL" id="VUNN01000028">
    <property type="protein sequence ID" value="MSU07154.1"/>
    <property type="molecule type" value="Genomic_DNA"/>
</dbReference>
<dbReference type="RefSeq" id="WP_154426657.1">
    <property type="nucleotide sequence ID" value="NZ_VUNN01000028.1"/>
</dbReference>
<keyword evidence="2" id="KW-1185">Reference proteome</keyword>
<evidence type="ECO:0000313" key="1">
    <source>
        <dbReference type="EMBL" id="MSU07154.1"/>
    </source>
</evidence>
<evidence type="ECO:0008006" key="3">
    <source>
        <dbReference type="Google" id="ProtNLM"/>
    </source>
</evidence>